<keyword evidence="2" id="KW-1133">Transmembrane helix</keyword>
<keyword evidence="4" id="KW-1185">Reference proteome</keyword>
<feature type="transmembrane region" description="Helical" evidence="2">
    <location>
        <begin position="147"/>
        <end position="172"/>
    </location>
</feature>
<dbReference type="OrthoDB" id="5342507at2759"/>
<dbReference type="Proteomes" id="UP001152607">
    <property type="component" value="Unassembled WGS sequence"/>
</dbReference>
<organism evidence="3 4">
    <name type="scientific">Periconia digitata</name>
    <dbReference type="NCBI Taxonomy" id="1303443"/>
    <lineage>
        <taxon>Eukaryota</taxon>
        <taxon>Fungi</taxon>
        <taxon>Dikarya</taxon>
        <taxon>Ascomycota</taxon>
        <taxon>Pezizomycotina</taxon>
        <taxon>Dothideomycetes</taxon>
        <taxon>Pleosporomycetidae</taxon>
        <taxon>Pleosporales</taxon>
        <taxon>Massarineae</taxon>
        <taxon>Periconiaceae</taxon>
        <taxon>Periconia</taxon>
    </lineage>
</organism>
<feature type="region of interest" description="Disordered" evidence="1">
    <location>
        <begin position="201"/>
        <end position="277"/>
    </location>
</feature>
<evidence type="ECO:0000256" key="2">
    <source>
        <dbReference type="SAM" id="Phobius"/>
    </source>
</evidence>
<comment type="caution">
    <text evidence="3">The sequence shown here is derived from an EMBL/GenBank/DDBJ whole genome shotgun (WGS) entry which is preliminary data.</text>
</comment>
<evidence type="ECO:0008006" key="5">
    <source>
        <dbReference type="Google" id="ProtNLM"/>
    </source>
</evidence>
<evidence type="ECO:0000313" key="4">
    <source>
        <dbReference type="Proteomes" id="UP001152607"/>
    </source>
</evidence>
<evidence type="ECO:0000313" key="3">
    <source>
        <dbReference type="EMBL" id="CAI6269791.1"/>
    </source>
</evidence>
<gene>
    <name evidence="3" type="ORF">PDIGIT_LOCUS1678</name>
</gene>
<reference evidence="3" key="1">
    <citation type="submission" date="2023-01" db="EMBL/GenBank/DDBJ databases">
        <authorList>
            <person name="Van Ghelder C."/>
            <person name="Rancurel C."/>
        </authorList>
    </citation>
    <scope>NUCLEOTIDE SEQUENCE</scope>
    <source>
        <strain evidence="3">CNCM I-4278</strain>
    </source>
</reference>
<dbReference type="EMBL" id="CAOQHR010000001">
    <property type="protein sequence ID" value="CAI6269791.1"/>
    <property type="molecule type" value="Genomic_DNA"/>
</dbReference>
<sequence>MALGGTFLKLFQTTLYAIEFCCAGIILGIFSYFLSVLADRDLPILTTWKAVTGLSGVAVLYTIFAVLLTCFLGGKTFFAFLAVVFDILFAGAFIAIAVLTRDGASSCSGQVYTPLGDGPSDSKQGFGSDSDGNQITYSASLGTACRLTTACFAVAIIGAVLFLVSALVQVALGRHHKKEKRFGPSPANGYTRGSGVKFFGRKKGRKGTVRDPEMAGAVPASGGLAPGAHDYRPSHDTAYTGSTVAAPGATYENSHKPLSGGYHTAPTGTYNTPATNY</sequence>
<accession>A0A9W4XQ81</accession>
<feature type="transmembrane region" description="Helical" evidence="2">
    <location>
        <begin position="15"/>
        <end position="38"/>
    </location>
</feature>
<keyword evidence="2" id="KW-0472">Membrane</keyword>
<feature type="compositionally biased region" description="Polar residues" evidence="1">
    <location>
        <begin position="266"/>
        <end position="277"/>
    </location>
</feature>
<name>A0A9W4XQ81_9PLEO</name>
<dbReference type="AlphaFoldDB" id="A0A9W4XQ81"/>
<evidence type="ECO:0000256" key="1">
    <source>
        <dbReference type="SAM" id="MobiDB-lite"/>
    </source>
</evidence>
<keyword evidence="2" id="KW-0812">Transmembrane</keyword>
<proteinExistence type="predicted"/>
<feature type="transmembrane region" description="Helical" evidence="2">
    <location>
        <begin position="50"/>
        <end position="71"/>
    </location>
</feature>
<protein>
    <recommendedName>
        <fullName evidence="5">MARVEL domain-containing protein</fullName>
    </recommendedName>
</protein>
<feature type="transmembrane region" description="Helical" evidence="2">
    <location>
        <begin position="78"/>
        <end position="99"/>
    </location>
</feature>